<comment type="caution">
    <text evidence="2">The sequence shown here is derived from an EMBL/GenBank/DDBJ whole genome shotgun (WGS) entry which is preliminary data.</text>
</comment>
<dbReference type="Proteomes" id="UP000006190">
    <property type="component" value="Unassembled WGS sequence"/>
</dbReference>
<feature type="transmembrane region" description="Helical" evidence="1">
    <location>
        <begin position="35"/>
        <end position="52"/>
    </location>
</feature>
<feature type="transmembrane region" description="Helical" evidence="1">
    <location>
        <begin position="58"/>
        <end position="75"/>
    </location>
</feature>
<dbReference type="RefSeq" id="WP_006308260.1">
    <property type="nucleotide sequence ID" value="NZ_JH601133.1"/>
</dbReference>
<reference evidence="2 3" key="1">
    <citation type="submission" date="2012-01" db="EMBL/GenBank/DDBJ databases">
        <title>The Genome Sequence of Facklamia languida CCUG 37842.</title>
        <authorList>
            <consortium name="The Broad Institute Genome Sequencing Platform"/>
            <person name="Earl A."/>
            <person name="Ward D."/>
            <person name="Feldgarden M."/>
            <person name="Gevers D."/>
            <person name="Huys G."/>
            <person name="Young S.K."/>
            <person name="Zeng Q."/>
            <person name="Gargeya S."/>
            <person name="Fitzgerald M."/>
            <person name="Haas B."/>
            <person name="Abouelleil A."/>
            <person name="Alvarado L."/>
            <person name="Arachchi H.M."/>
            <person name="Berlin A."/>
            <person name="Chapman S.B."/>
            <person name="Gearin G."/>
            <person name="Goldberg J."/>
            <person name="Griggs A."/>
            <person name="Gujja S."/>
            <person name="Hansen M."/>
            <person name="Heiman D."/>
            <person name="Howarth C."/>
            <person name="Larimer J."/>
            <person name="Lui A."/>
            <person name="MacDonald P.J.P."/>
            <person name="McCowen C."/>
            <person name="Montmayeur A."/>
            <person name="Murphy C."/>
            <person name="Neiman D."/>
            <person name="Pearson M."/>
            <person name="Priest M."/>
            <person name="Roberts A."/>
            <person name="Saif S."/>
            <person name="Shea T."/>
            <person name="Sisk P."/>
            <person name="Stolte C."/>
            <person name="Sykes S."/>
            <person name="Wortman J."/>
            <person name="Nusbaum C."/>
            <person name="Birren B."/>
        </authorList>
    </citation>
    <scope>NUCLEOTIDE SEQUENCE [LARGE SCALE GENOMIC DNA]</scope>
    <source>
        <strain evidence="2 3">CCUG 37842</strain>
    </source>
</reference>
<evidence type="ECO:0000313" key="2">
    <source>
        <dbReference type="EMBL" id="EHR38234.1"/>
    </source>
</evidence>
<dbReference type="OrthoDB" id="9889955at2"/>
<keyword evidence="1" id="KW-0812">Transmembrane</keyword>
<dbReference type="PATRIC" id="fig|883113.3.peg.322"/>
<evidence type="ECO:0000256" key="1">
    <source>
        <dbReference type="SAM" id="Phobius"/>
    </source>
</evidence>
<name>H3NHH9_9LACT</name>
<dbReference type="EMBL" id="AGEG01000002">
    <property type="protein sequence ID" value="EHR38234.1"/>
    <property type="molecule type" value="Genomic_DNA"/>
</dbReference>
<dbReference type="AlphaFoldDB" id="H3NHH9"/>
<gene>
    <name evidence="2" type="ORF">HMPREF9708_00318</name>
</gene>
<dbReference type="STRING" id="883113.HMPREF9708_00318"/>
<evidence type="ECO:0000313" key="3">
    <source>
        <dbReference type="Proteomes" id="UP000006190"/>
    </source>
</evidence>
<feature type="transmembrane region" description="Helical" evidence="1">
    <location>
        <begin position="6"/>
        <end position="23"/>
    </location>
</feature>
<keyword evidence="1" id="KW-0472">Membrane</keyword>
<proteinExistence type="predicted"/>
<dbReference type="HOGENOM" id="CLU_1675273_0_0_9"/>
<accession>H3NHH9</accession>
<organism evidence="2 3">
    <name type="scientific">Facklamia languida CCUG 37842</name>
    <dbReference type="NCBI Taxonomy" id="883113"/>
    <lineage>
        <taxon>Bacteria</taxon>
        <taxon>Bacillati</taxon>
        <taxon>Bacillota</taxon>
        <taxon>Bacilli</taxon>
        <taxon>Lactobacillales</taxon>
        <taxon>Aerococcaceae</taxon>
        <taxon>Facklamia</taxon>
    </lineage>
</organism>
<keyword evidence="1" id="KW-1133">Transmembrane helix</keyword>
<keyword evidence="3" id="KW-1185">Reference proteome</keyword>
<protein>
    <submittedName>
        <fullName evidence="2">Uncharacterized protein</fullName>
    </submittedName>
</protein>
<sequence length="157" mass="18259">MEIILILFNLIAFGLIVYNWLAYRKNIVHEALTRPWIISQIIAFILCCFLLFKISQGMPNYITYLTLIMVIFLFLSQSLSKGVSKTDFAVFNGMLGIMIRRPFPTVQKVVITQDESRGQLKLLGKSDKHYFEQTYRLKDQTDLVQLLGSVNIKIEYR</sequence>